<dbReference type="InterPro" id="IPR001873">
    <property type="entry name" value="ENaC"/>
</dbReference>
<evidence type="ECO:0000256" key="8">
    <source>
        <dbReference type="ARBA" id="ARBA00023065"/>
    </source>
</evidence>
<keyword evidence="3 12" id="KW-0813">Transport</keyword>
<evidence type="ECO:0000256" key="5">
    <source>
        <dbReference type="ARBA" id="ARBA00022692"/>
    </source>
</evidence>
<evidence type="ECO:0000313" key="15">
    <source>
        <dbReference type="Proteomes" id="UP001381693"/>
    </source>
</evidence>
<feature type="compositionally biased region" description="Basic and acidic residues" evidence="13">
    <location>
        <begin position="152"/>
        <end position="165"/>
    </location>
</feature>
<keyword evidence="7" id="KW-0915">Sodium</keyword>
<comment type="similarity">
    <text evidence="2 12">Belongs to the amiloride-sensitive sodium channel (TC 1.A.6) family.</text>
</comment>
<dbReference type="PANTHER" id="PTHR11690:SF248">
    <property type="entry name" value="PICKPOCKET 17, ISOFORM A"/>
    <property type="match status" value="1"/>
</dbReference>
<keyword evidence="8 12" id="KW-0406">Ion transport</keyword>
<dbReference type="AlphaFoldDB" id="A0AAN8WW21"/>
<evidence type="ECO:0000256" key="6">
    <source>
        <dbReference type="ARBA" id="ARBA00022989"/>
    </source>
</evidence>
<evidence type="ECO:0000256" key="10">
    <source>
        <dbReference type="ARBA" id="ARBA00023201"/>
    </source>
</evidence>
<feature type="region of interest" description="Disordered" evidence="13">
    <location>
        <begin position="152"/>
        <end position="227"/>
    </location>
</feature>
<organism evidence="14 15">
    <name type="scientific">Halocaridina rubra</name>
    <name type="common">Hawaiian red shrimp</name>
    <dbReference type="NCBI Taxonomy" id="373956"/>
    <lineage>
        <taxon>Eukaryota</taxon>
        <taxon>Metazoa</taxon>
        <taxon>Ecdysozoa</taxon>
        <taxon>Arthropoda</taxon>
        <taxon>Crustacea</taxon>
        <taxon>Multicrustacea</taxon>
        <taxon>Malacostraca</taxon>
        <taxon>Eumalacostraca</taxon>
        <taxon>Eucarida</taxon>
        <taxon>Decapoda</taxon>
        <taxon>Pleocyemata</taxon>
        <taxon>Caridea</taxon>
        <taxon>Atyoidea</taxon>
        <taxon>Atyidae</taxon>
        <taxon>Halocaridina</taxon>
    </lineage>
</organism>
<keyword evidence="11 12" id="KW-0407">Ion channel</keyword>
<evidence type="ECO:0000256" key="9">
    <source>
        <dbReference type="ARBA" id="ARBA00023136"/>
    </source>
</evidence>
<evidence type="ECO:0000313" key="14">
    <source>
        <dbReference type="EMBL" id="KAK7073351.1"/>
    </source>
</evidence>
<name>A0AAN8WW21_HALRR</name>
<evidence type="ECO:0000256" key="3">
    <source>
        <dbReference type="ARBA" id="ARBA00022448"/>
    </source>
</evidence>
<evidence type="ECO:0000256" key="2">
    <source>
        <dbReference type="ARBA" id="ARBA00007193"/>
    </source>
</evidence>
<dbReference type="GO" id="GO:0015280">
    <property type="term" value="F:ligand-gated sodium channel activity"/>
    <property type="evidence" value="ECO:0007669"/>
    <property type="project" value="TreeGrafter"/>
</dbReference>
<protein>
    <submittedName>
        <fullName evidence="14">Uncharacterized protein</fullName>
    </submittedName>
</protein>
<evidence type="ECO:0000256" key="11">
    <source>
        <dbReference type="ARBA" id="ARBA00023303"/>
    </source>
</evidence>
<feature type="compositionally biased region" description="Polar residues" evidence="13">
    <location>
        <begin position="194"/>
        <end position="206"/>
    </location>
</feature>
<keyword evidence="10 12" id="KW-0739">Sodium transport</keyword>
<evidence type="ECO:0000256" key="4">
    <source>
        <dbReference type="ARBA" id="ARBA00022461"/>
    </source>
</evidence>
<accession>A0AAN8WW21</accession>
<keyword evidence="4 12" id="KW-0894">Sodium channel</keyword>
<reference evidence="14 15" key="1">
    <citation type="submission" date="2023-11" db="EMBL/GenBank/DDBJ databases">
        <title>Halocaridina rubra genome assembly.</title>
        <authorList>
            <person name="Smith C."/>
        </authorList>
    </citation>
    <scope>NUCLEOTIDE SEQUENCE [LARGE SCALE GENOMIC DNA]</scope>
    <source>
        <strain evidence="14">EP-1</strain>
        <tissue evidence="14">Whole</tissue>
    </source>
</reference>
<evidence type="ECO:0000256" key="1">
    <source>
        <dbReference type="ARBA" id="ARBA00004141"/>
    </source>
</evidence>
<keyword evidence="5 12" id="KW-0812">Transmembrane</keyword>
<keyword evidence="15" id="KW-1185">Reference proteome</keyword>
<dbReference type="Pfam" id="PF00858">
    <property type="entry name" value="ASC"/>
    <property type="match status" value="1"/>
</dbReference>
<comment type="subcellular location">
    <subcellularLocation>
        <location evidence="1">Membrane</location>
        <topology evidence="1">Multi-pass membrane protein</topology>
    </subcellularLocation>
</comment>
<dbReference type="Proteomes" id="UP001381693">
    <property type="component" value="Unassembled WGS sequence"/>
</dbReference>
<feature type="compositionally biased region" description="Basic and acidic residues" evidence="13">
    <location>
        <begin position="208"/>
        <end position="221"/>
    </location>
</feature>
<dbReference type="GO" id="GO:0005886">
    <property type="term" value="C:plasma membrane"/>
    <property type="evidence" value="ECO:0007669"/>
    <property type="project" value="TreeGrafter"/>
</dbReference>
<proteinExistence type="inferred from homology"/>
<gene>
    <name evidence="14" type="ORF">SK128_014300</name>
</gene>
<dbReference type="EMBL" id="JAXCGZ010013217">
    <property type="protein sequence ID" value="KAK7073351.1"/>
    <property type="molecule type" value="Genomic_DNA"/>
</dbReference>
<evidence type="ECO:0000256" key="13">
    <source>
        <dbReference type="SAM" id="MobiDB-lite"/>
    </source>
</evidence>
<comment type="caution">
    <text evidence="14">The sequence shown here is derived from an EMBL/GenBank/DDBJ whole genome shotgun (WGS) entry which is preliminary data.</text>
</comment>
<sequence length="284" mass="31750">MEKSLLADSTRPAASSPSSIRDIMANFASYATIDGISKILESRTKIRRTAWIIVCIMMSLCGAYECLMVTKEYLTYPKTVSISVSIVTTSGFAIPPVVEFPAITVCNLNPLPFKDELRDHKLWGAFIKIEEANSEPDDRFGLKLGIGRSYSKDEESDKRKKRDIEDASGSQTTPLEPSSADAKADTMAPKSLRENNSGQANYVTGDNSEDRRSKRNVDQERPSMTQSELALREKCSIYYKYLNYRNNAISLDEGLDITFIGNRDRITCPMSKLKSIGNMHLSEK</sequence>
<evidence type="ECO:0000256" key="7">
    <source>
        <dbReference type="ARBA" id="ARBA00023053"/>
    </source>
</evidence>
<evidence type="ECO:0000256" key="12">
    <source>
        <dbReference type="RuleBase" id="RU000679"/>
    </source>
</evidence>
<keyword evidence="9" id="KW-0472">Membrane</keyword>
<dbReference type="PANTHER" id="PTHR11690">
    <property type="entry name" value="AMILORIDE-SENSITIVE SODIUM CHANNEL-RELATED"/>
    <property type="match status" value="1"/>
</dbReference>
<keyword evidence="6" id="KW-1133">Transmembrane helix</keyword>